<reference evidence="8" key="1">
    <citation type="submission" date="2017-01" db="EMBL/GenBank/DDBJ databases">
        <authorList>
            <person name="Varghese N."/>
            <person name="Submissions S."/>
        </authorList>
    </citation>
    <scope>NUCLEOTIDE SEQUENCE [LARGE SCALE GENOMIC DNA]</scope>
    <source>
        <strain evidence="8">ATCC 51758</strain>
    </source>
</reference>
<dbReference type="EMBL" id="FTMD01000005">
    <property type="protein sequence ID" value="SIQ58583.1"/>
    <property type="molecule type" value="Genomic_DNA"/>
</dbReference>
<gene>
    <name evidence="7" type="ORF">SAMN05421829_105160</name>
</gene>
<dbReference type="RefSeq" id="WP_076601847.1">
    <property type="nucleotide sequence ID" value="NZ_FTMD01000005.1"/>
</dbReference>
<evidence type="ECO:0000259" key="6">
    <source>
        <dbReference type="Pfam" id="PF09864"/>
    </source>
</evidence>
<feature type="chain" id="PRO_5012478519" evidence="5">
    <location>
        <begin position="22"/>
        <end position="109"/>
    </location>
</feature>
<evidence type="ECO:0000256" key="3">
    <source>
        <dbReference type="ARBA" id="ARBA00023139"/>
    </source>
</evidence>
<evidence type="ECO:0000256" key="5">
    <source>
        <dbReference type="SAM" id="SignalP"/>
    </source>
</evidence>
<dbReference type="Gene3D" id="2.40.128.200">
    <property type="match status" value="1"/>
</dbReference>
<evidence type="ECO:0000256" key="1">
    <source>
        <dbReference type="ARBA" id="ARBA00022729"/>
    </source>
</evidence>
<dbReference type="Pfam" id="PF09864">
    <property type="entry name" value="MliC"/>
    <property type="match status" value="1"/>
</dbReference>
<dbReference type="InterPro" id="IPR036328">
    <property type="entry name" value="MliC_sf"/>
</dbReference>
<keyword evidence="1 5" id="KW-0732">Signal</keyword>
<keyword evidence="2" id="KW-0472">Membrane</keyword>
<dbReference type="OrthoDB" id="9181007at2"/>
<dbReference type="InterPro" id="IPR018660">
    <property type="entry name" value="MliC"/>
</dbReference>
<protein>
    <submittedName>
        <fullName evidence="7">Membrane-bound inhibitor of C-type lysozyme</fullName>
    </submittedName>
</protein>
<evidence type="ECO:0000256" key="4">
    <source>
        <dbReference type="ARBA" id="ARBA00023288"/>
    </source>
</evidence>
<feature type="domain" description="C-type lysozyme inhibitor" evidence="6">
    <location>
        <begin position="35"/>
        <end position="94"/>
    </location>
</feature>
<dbReference type="AlphaFoldDB" id="A0A1N6TYX7"/>
<evidence type="ECO:0000313" key="8">
    <source>
        <dbReference type="Proteomes" id="UP000186819"/>
    </source>
</evidence>
<sequence>MRLDRQLAALSALLIGAGSLAGTAWTRDGSRVVSYSCPGGEQFTVEYLEGHVRLRTGAGIFALTGEKTASGAKYSDGYTVLSASGDQAMLERPGLPESPACSAIRKASL</sequence>
<evidence type="ECO:0000256" key="2">
    <source>
        <dbReference type="ARBA" id="ARBA00023136"/>
    </source>
</evidence>
<dbReference type="STRING" id="34027.SAMN05421829_105160"/>
<accession>A0A1N6TYX7</accession>
<organism evidence="7 8">
    <name type="scientific">Aromatoleum tolulyticum</name>
    <dbReference type="NCBI Taxonomy" id="34027"/>
    <lineage>
        <taxon>Bacteria</taxon>
        <taxon>Pseudomonadati</taxon>
        <taxon>Pseudomonadota</taxon>
        <taxon>Betaproteobacteria</taxon>
        <taxon>Rhodocyclales</taxon>
        <taxon>Rhodocyclaceae</taxon>
        <taxon>Aromatoleum</taxon>
    </lineage>
</organism>
<proteinExistence type="predicted"/>
<keyword evidence="4" id="KW-0449">Lipoprotein</keyword>
<keyword evidence="3" id="KW-0564">Palmitate</keyword>
<feature type="signal peptide" evidence="5">
    <location>
        <begin position="1"/>
        <end position="21"/>
    </location>
</feature>
<dbReference type="SUPFAM" id="SSF141488">
    <property type="entry name" value="YdhA-like"/>
    <property type="match status" value="1"/>
</dbReference>
<dbReference type="Proteomes" id="UP000186819">
    <property type="component" value="Unassembled WGS sequence"/>
</dbReference>
<name>A0A1N6TYX7_9RHOO</name>
<evidence type="ECO:0000313" key="7">
    <source>
        <dbReference type="EMBL" id="SIQ58583.1"/>
    </source>
</evidence>
<keyword evidence="8" id="KW-1185">Reference proteome</keyword>